<keyword evidence="4" id="KW-1185">Reference proteome</keyword>
<sequence>MERTRHHHGWQQPQEDTTHGRGHGRSFGAGFGGFGPGFDRAGFGPGFGKGFGPGGPRARRGDVRSALLGLLAEQPLNGYGLIKAFAAKTDGAWKPSPGSIYPTLSQLVDEGLIILTDGNGSRSDYTLTDEGRAYVAEHAEEIAAAWQNAAGPAGHESHGEFRSSIGKLFAAVQSFRMATPEQQKAAIATLDNARKELYRILAE</sequence>
<dbReference type="InterPro" id="IPR005149">
    <property type="entry name" value="Tscrpt_reg_PadR_N"/>
</dbReference>
<dbReference type="EMBL" id="SSSM01000005">
    <property type="protein sequence ID" value="THG29568.1"/>
    <property type="molecule type" value="Genomic_DNA"/>
</dbReference>
<dbReference type="InterPro" id="IPR036390">
    <property type="entry name" value="WH_DNA-bd_sf"/>
</dbReference>
<feature type="domain" description="Transcription regulator PadR N-terminal" evidence="2">
    <location>
        <begin position="67"/>
        <end position="136"/>
    </location>
</feature>
<dbReference type="PANTHER" id="PTHR43252:SF2">
    <property type="entry name" value="TRANSCRIPTION REGULATOR, PADR-LIKE FAMILY"/>
    <property type="match status" value="1"/>
</dbReference>
<accession>A0A4S4FHR4</accession>
<gene>
    <name evidence="3" type="ORF">E6C64_12840</name>
</gene>
<dbReference type="Pfam" id="PF03551">
    <property type="entry name" value="PadR"/>
    <property type="match status" value="1"/>
</dbReference>
<comment type="caution">
    <text evidence="3">The sequence shown here is derived from an EMBL/GenBank/DDBJ whole genome shotgun (WGS) entry which is preliminary data.</text>
</comment>
<dbReference type="InterPro" id="IPR036388">
    <property type="entry name" value="WH-like_DNA-bd_sf"/>
</dbReference>
<dbReference type="Gene3D" id="1.10.10.10">
    <property type="entry name" value="Winged helix-like DNA-binding domain superfamily/Winged helix DNA-binding domain"/>
    <property type="match status" value="1"/>
</dbReference>
<proteinExistence type="predicted"/>
<organism evidence="3 4">
    <name type="scientific">Naasia lichenicola</name>
    <dbReference type="NCBI Taxonomy" id="2565933"/>
    <lineage>
        <taxon>Bacteria</taxon>
        <taxon>Bacillati</taxon>
        <taxon>Actinomycetota</taxon>
        <taxon>Actinomycetes</taxon>
        <taxon>Micrococcales</taxon>
        <taxon>Microbacteriaceae</taxon>
        <taxon>Naasia</taxon>
    </lineage>
</organism>
<protein>
    <submittedName>
        <fullName evidence="3">PadR family transcriptional regulator</fullName>
    </submittedName>
</protein>
<dbReference type="OrthoDB" id="1683430at2"/>
<name>A0A4S4FHR4_9MICO</name>
<evidence type="ECO:0000313" key="4">
    <source>
        <dbReference type="Proteomes" id="UP000309133"/>
    </source>
</evidence>
<dbReference type="PANTHER" id="PTHR43252">
    <property type="entry name" value="TRANSCRIPTIONAL REGULATOR YQJI"/>
    <property type="match status" value="1"/>
</dbReference>
<reference evidence="3 4" key="1">
    <citation type="submission" date="2019-04" db="EMBL/GenBank/DDBJ databases">
        <authorList>
            <person name="Jiang L."/>
        </authorList>
    </citation>
    <scope>NUCLEOTIDE SEQUENCE [LARGE SCALE GENOMIC DNA]</scope>
    <source>
        <strain evidence="3 4">YIM 131853</strain>
    </source>
</reference>
<dbReference type="Proteomes" id="UP000309133">
    <property type="component" value="Unassembled WGS sequence"/>
</dbReference>
<feature type="region of interest" description="Disordered" evidence="1">
    <location>
        <begin position="1"/>
        <end position="29"/>
    </location>
</feature>
<evidence type="ECO:0000256" key="1">
    <source>
        <dbReference type="SAM" id="MobiDB-lite"/>
    </source>
</evidence>
<dbReference type="AlphaFoldDB" id="A0A4S4FHR4"/>
<evidence type="ECO:0000259" key="2">
    <source>
        <dbReference type="Pfam" id="PF03551"/>
    </source>
</evidence>
<dbReference type="RefSeq" id="WP_136427897.1">
    <property type="nucleotide sequence ID" value="NZ_SSSM01000005.1"/>
</dbReference>
<dbReference type="SUPFAM" id="SSF46785">
    <property type="entry name" value="Winged helix' DNA-binding domain"/>
    <property type="match status" value="1"/>
</dbReference>
<evidence type="ECO:0000313" key="3">
    <source>
        <dbReference type="EMBL" id="THG29568.1"/>
    </source>
</evidence>